<dbReference type="Gene3D" id="1.10.10.60">
    <property type="entry name" value="Homeodomain-like"/>
    <property type="match status" value="8"/>
</dbReference>
<gene>
    <name evidence="7" type="ORF">BCR43DRAFT_488905</name>
</gene>
<dbReference type="PROSITE" id="PS50090">
    <property type="entry name" value="MYB_LIKE"/>
    <property type="match status" value="8"/>
</dbReference>
<dbReference type="InterPro" id="IPR051575">
    <property type="entry name" value="Myb-like_DNA-bd"/>
</dbReference>
<dbReference type="InterPro" id="IPR009057">
    <property type="entry name" value="Homeodomain-like_sf"/>
</dbReference>
<feature type="domain" description="HTH myb-type" evidence="6">
    <location>
        <begin position="186"/>
        <end position="235"/>
    </location>
</feature>
<proteinExistence type="predicted"/>
<feature type="domain" description="Myb-like" evidence="5">
    <location>
        <begin position="71"/>
        <end position="123"/>
    </location>
</feature>
<dbReference type="GO" id="GO:0019185">
    <property type="term" value="C:snRNA-activating protein complex"/>
    <property type="evidence" value="ECO:0007669"/>
    <property type="project" value="TreeGrafter"/>
</dbReference>
<dbReference type="EMBL" id="MCGN01000003">
    <property type="protein sequence ID" value="ORY99212.1"/>
    <property type="molecule type" value="Genomic_DNA"/>
</dbReference>
<feature type="domain" description="Myb-like" evidence="5">
    <location>
        <begin position="188"/>
        <end position="225"/>
    </location>
</feature>
<dbReference type="GO" id="GO:0042795">
    <property type="term" value="P:snRNA transcription by RNA polymerase II"/>
    <property type="evidence" value="ECO:0007669"/>
    <property type="project" value="TreeGrafter"/>
</dbReference>
<keyword evidence="1" id="KW-0805">Transcription regulation</keyword>
<name>A0A1X2HJM6_SYNRA</name>
<feature type="domain" description="Myb-like" evidence="5">
    <location>
        <begin position="26"/>
        <end position="70"/>
    </location>
</feature>
<feature type="domain" description="Myb-like" evidence="5">
    <location>
        <begin position="335"/>
        <end position="397"/>
    </location>
</feature>
<dbReference type="OMA" id="ANAFEEG"/>
<dbReference type="PANTHER" id="PTHR46621">
    <property type="entry name" value="SNRNA-ACTIVATING PROTEIN COMPLEX SUBUNIT 4"/>
    <property type="match status" value="1"/>
</dbReference>
<dbReference type="GO" id="GO:0042796">
    <property type="term" value="P:snRNA transcription by RNA polymerase III"/>
    <property type="evidence" value="ECO:0007669"/>
    <property type="project" value="TreeGrafter"/>
</dbReference>
<evidence type="ECO:0000313" key="8">
    <source>
        <dbReference type="Proteomes" id="UP000242180"/>
    </source>
</evidence>
<dbReference type="Proteomes" id="UP000242180">
    <property type="component" value="Unassembled WGS sequence"/>
</dbReference>
<feature type="domain" description="HTH myb-type" evidence="6">
    <location>
        <begin position="71"/>
        <end position="127"/>
    </location>
</feature>
<feature type="domain" description="Myb-like" evidence="5">
    <location>
        <begin position="401"/>
        <end position="452"/>
    </location>
</feature>
<keyword evidence="8" id="KW-1185">Reference proteome</keyword>
<evidence type="ECO:0000259" key="5">
    <source>
        <dbReference type="PROSITE" id="PS50090"/>
    </source>
</evidence>
<evidence type="ECO:0008006" key="9">
    <source>
        <dbReference type="Google" id="ProtNLM"/>
    </source>
</evidence>
<dbReference type="STRING" id="13706.A0A1X2HJM6"/>
<dbReference type="OrthoDB" id="2143914at2759"/>
<feature type="domain" description="Myb-like" evidence="5">
    <location>
        <begin position="504"/>
        <end position="558"/>
    </location>
</feature>
<dbReference type="Pfam" id="PF00249">
    <property type="entry name" value="Myb_DNA-binding"/>
    <property type="match status" value="3"/>
</dbReference>
<keyword evidence="4" id="KW-0539">Nucleus</keyword>
<sequence>MLTRRCLPNLISQFYLCRRFVSTGTRWQPWEDKLLLDYVKENGPRWSQITQHGLPHRTTEQCHQRYTDALRPDLRRGPLSTVERDRLVAGVAKHGTGKWAKIVSEFLPQRSPRMLANAWRLTVGPATQPSRPWTTVEDALLLQVGPSASSSSWTQVTQKHFAWKSPSWVKRRYWQLTEGQQYDVGRHWTESELHLLLRRMTVYGSDWHRIAAGLPGRSAEQCANKARVMDANPAEWSHDEIRQLWHWTRYYQGKWTKVSQCLDDRTPSQCSKRFYYDLKELQALGHDIARQPDETKPEWVDRMANLMCAWLDERDRLTTDSAGALTIKPERRRPATRRRRRLWTAQENEALIQAVEQKQHQDDNDEGGSVDWETVAEALPGKRRTAEECRVRWRDVAQFHDRAIVKGSITEQEAQLIQEGVSIFGRDWLAISESFVPHRTPRQCMLWWLSHGEKEQKKGHWTTLEDRTLQLGIRDYGEHWSRIASLIPGRSPTQCYERWNEISNPQIKKGRWTYEEESQLVELAYKHEGNPERWQMVAKDMGTGRSPGAYRQKFRYLNKQ</sequence>
<feature type="domain" description="Myb-like" evidence="5">
    <location>
        <begin position="228"/>
        <end position="278"/>
    </location>
</feature>
<dbReference type="PROSITE" id="PS51294">
    <property type="entry name" value="HTH_MYB"/>
    <property type="match status" value="4"/>
</dbReference>
<evidence type="ECO:0000256" key="2">
    <source>
        <dbReference type="ARBA" id="ARBA00023125"/>
    </source>
</evidence>
<dbReference type="AlphaFoldDB" id="A0A1X2HJM6"/>
<accession>A0A1X2HJM6</accession>
<evidence type="ECO:0000256" key="4">
    <source>
        <dbReference type="ARBA" id="ARBA00023242"/>
    </source>
</evidence>
<reference evidence="7 8" key="1">
    <citation type="submission" date="2016-07" db="EMBL/GenBank/DDBJ databases">
        <title>Pervasive Adenine N6-methylation of Active Genes in Fungi.</title>
        <authorList>
            <consortium name="DOE Joint Genome Institute"/>
            <person name="Mondo S.J."/>
            <person name="Dannebaum R.O."/>
            <person name="Kuo R.C."/>
            <person name="Labutti K."/>
            <person name="Haridas S."/>
            <person name="Kuo A."/>
            <person name="Salamov A."/>
            <person name="Ahrendt S.R."/>
            <person name="Lipzen A."/>
            <person name="Sullivan W."/>
            <person name="Andreopoulos W.B."/>
            <person name="Clum A."/>
            <person name="Lindquist E."/>
            <person name="Daum C."/>
            <person name="Ramamoorthy G.K."/>
            <person name="Gryganskyi A."/>
            <person name="Culley D."/>
            <person name="Magnuson J.K."/>
            <person name="James T.Y."/>
            <person name="O'Malley M.A."/>
            <person name="Stajich J.E."/>
            <person name="Spatafora J.W."/>
            <person name="Visel A."/>
            <person name="Grigoriev I.V."/>
        </authorList>
    </citation>
    <scope>NUCLEOTIDE SEQUENCE [LARGE SCALE GENOMIC DNA]</scope>
    <source>
        <strain evidence="7 8">NRRL 2496</strain>
    </source>
</reference>
<dbReference type="InterPro" id="IPR017930">
    <property type="entry name" value="Myb_dom"/>
</dbReference>
<protein>
    <recommendedName>
        <fullName evidence="9">Homeodomain-like protein</fullName>
    </recommendedName>
</protein>
<dbReference type="Pfam" id="PF13921">
    <property type="entry name" value="Myb_DNA-bind_6"/>
    <property type="match status" value="3"/>
</dbReference>
<dbReference type="SMART" id="SM00717">
    <property type="entry name" value="SANT"/>
    <property type="match status" value="9"/>
</dbReference>
<dbReference type="CDD" id="cd00167">
    <property type="entry name" value="SANT"/>
    <property type="match status" value="6"/>
</dbReference>
<dbReference type="SUPFAM" id="SSF46689">
    <property type="entry name" value="Homeodomain-like"/>
    <property type="match status" value="7"/>
</dbReference>
<keyword evidence="3" id="KW-0804">Transcription</keyword>
<evidence type="ECO:0000259" key="6">
    <source>
        <dbReference type="PROSITE" id="PS51294"/>
    </source>
</evidence>
<feature type="domain" description="HTH myb-type" evidence="6">
    <location>
        <begin position="453"/>
        <end position="507"/>
    </location>
</feature>
<dbReference type="InParanoid" id="A0A1X2HJM6"/>
<keyword evidence="2" id="KW-0238">DNA-binding</keyword>
<feature type="domain" description="HTH myb-type" evidence="6">
    <location>
        <begin position="401"/>
        <end position="451"/>
    </location>
</feature>
<evidence type="ECO:0000313" key="7">
    <source>
        <dbReference type="EMBL" id="ORY99212.1"/>
    </source>
</evidence>
<feature type="domain" description="Myb-like" evidence="5">
    <location>
        <begin position="453"/>
        <end position="503"/>
    </location>
</feature>
<dbReference type="InterPro" id="IPR001005">
    <property type="entry name" value="SANT/Myb"/>
</dbReference>
<evidence type="ECO:0000256" key="1">
    <source>
        <dbReference type="ARBA" id="ARBA00023015"/>
    </source>
</evidence>
<dbReference type="GO" id="GO:0000978">
    <property type="term" value="F:RNA polymerase II cis-regulatory region sequence-specific DNA binding"/>
    <property type="evidence" value="ECO:0007669"/>
    <property type="project" value="TreeGrafter"/>
</dbReference>
<dbReference type="PANTHER" id="PTHR46621:SF1">
    <property type="entry name" value="SNRNA-ACTIVATING PROTEIN COMPLEX SUBUNIT 4"/>
    <property type="match status" value="1"/>
</dbReference>
<evidence type="ECO:0000256" key="3">
    <source>
        <dbReference type="ARBA" id="ARBA00023163"/>
    </source>
</evidence>
<dbReference type="GO" id="GO:0001006">
    <property type="term" value="F:RNA polymerase III type 3 promoter sequence-specific DNA binding"/>
    <property type="evidence" value="ECO:0007669"/>
    <property type="project" value="TreeGrafter"/>
</dbReference>
<comment type="caution">
    <text evidence="7">The sequence shown here is derived from an EMBL/GenBank/DDBJ whole genome shotgun (WGS) entry which is preliminary data.</text>
</comment>
<organism evidence="7 8">
    <name type="scientific">Syncephalastrum racemosum</name>
    <name type="common">Filamentous fungus</name>
    <dbReference type="NCBI Taxonomy" id="13706"/>
    <lineage>
        <taxon>Eukaryota</taxon>
        <taxon>Fungi</taxon>
        <taxon>Fungi incertae sedis</taxon>
        <taxon>Mucoromycota</taxon>
        <taxon>Mucoromycotina</taxon>
        <taxon>Mucoromycetes</taxon>
        <taxon>Mucorales</taxon>
        <taxon>Syncephalastraceae</taxon>
        <taxon>Syncephalastrum</taxon>
    </lineage>
</organism>